<dbReference type="EMBL" id="WLZY01000011">
    <property type="protein sequence ID" value="NDL60321.1"/>
    <property type="molecule type" value="Genomic_DNA"/>
</dbReference>
<feature type="domain" description="N-acetyltransferase" evidence="1">
    <location>
        <begin position="10"/>
        <end position="151"/>
    </location>
</feature>
<dbReference type="InterPro" id="IPR016181">
    <property type="entry name" value="Acyl_CoA_acyltransferase"/>
</dbReference>
<dbReference type="InterPro" id="IPR053144">
    <property type="entry name" value="Acetyltransferase_Butenolide"/>
</dbReference>
<dbReference type="AlphaFoldDB" id="A0A7K3MAH1"/>
<keyword evidence="3" id="KW-1185">Reference proteome</keyword>
<organism evidence="2 3">
    <name type="scientific">Phytoactinopolyspora mesophila</name>
    <dbReference type="NCBI Taxonomy" id="2650750"/>
    <lineage>
        <taxon>Bacteria</taxon>
        <taxon>Bacillati</taxon>
        <taxon>Actinomycetota</taxon>
        <taxon>Actinomycetes</taxon>
        <taxon>Jiangellales</taxon>
        <taxon>Jiangellaceae</taxon>
        <taxon>Phytoactinopolyspora</taxon>
    </lineage>
</organism>
<accession>A0A7K3MAH1</accession>
<dbReference type="PANTHER" id="PTHR43233:SF1">
    <property type="entry name" value="FAMILY N-ACETYLTRANSFERASE, PUTATIVE (AFU_ORTHOLOGUE AFUA_6G03350)-RELATED"/>
    <property type="match status" value="1"/>
</dbReference>
<dbReference type="Proteomes" id="UP000460435">
    <property type="component" value="Unassembled WGS sequence"/>
</dbReference>
<dbReference type="CDD" id="cd04301">
    <property type="entry name" value="NAT_SF"/>
    <property type="match status" value="1"/>
</dbReference>
<sequence length="158" mass="17592">MTVTRKFAGYEFDDDASRVDREVVWSFLSEHAYWGRWRSREIVDAQIDGAWRVVGAYEPAGDGAEAGEMVGFARALSDGVSIAYLADVFVDFAHRGRGVGASLVAAMIEDGAGADLRWMLHTADGHDLYAKFGFTAPEHNRYMERAERRPEPTSRLSD</sequence>
<comment type="caution">
    <text evidence="2">The sequence shown here is derived from an EMBL/GenBank/DDBJ whole genome shotgun (WGS) entry which is preliminary data.</text>
</comment>
<dbReference type="Pfam" id="PF13508">
    <property type="entry name" value="Acetyltransf_7"/>
    <property type="match status" value="1"/>
</dbReference>
<dbReference type="PROSITE" id="PS51186">
    <property type="entry name" value="GNAT"/>
    <property type="match status" value="1"/>
</dbReference>
<dbReference type="Gene3D" id="3.40.630.30">
    <property type="match status" value="1"/>
</dbReference>
<dbReference type="RefSeq" id="WP_162453034.1">
    <property type="nucleotide sequence ID" value="NZ_WLZY01000011.1"/>
</dbReference>
<dbReference type="InterPro" id="IPR000182">
    <property type="entry name" value="GNAT_dom"/>
</dbReference>
<gene>
    <name evidence="2" type="ORF">F7O44_24915</name>
</gene>
<keyword evidence="2" id="KW-0808">Transferase</keyword>
<evidence type="ECO:0000313" key="3">
    <source>
        <dbReference type="Proteomes" id="UP000460435"/>
    </source>
</evidence>
<protein>
    <submittedName>
        <fullName evidence="2">GNAT family N-acetyltransferase</fullName>
    </submittedName>
</protein>
<evidence type="ECO:0000259" key="1">
    <source>
        <dbReference type="PROSITE" id="PS51186"/>
    </source>
</evidence>
<dbReference type="GO" id="GO:0016747">
    <property type="term" value="F:acyltransferase activity, transferring groups other than amino-acyl groups"/>
    <property type="evidence" value="ECO:0007669"/>
    <property type="project" value="InterPro"/>
</dbReference>
<dbReference type="SUPFAM" id="SSF55729">
    <property type="entry name" value="Acyl-CoA N-acyltransferases (Nat)"/>
    <property type="match status" value="1"/>
</dbReference>
<reference evidence="2 3" key="1">
    <citation type="submission" date="2019-11" db="EMBL/GenBank/DDBJ databases">
        <authorList>
            <person name="Li X.-J."/>
            <person name="Feng X.-M."/>
        </authorList>
    </citation>
    <scope>NUCLEOTIDE SEQUENCE [LARGE SCALE GENOMIC DNA]</scope>
    <source>
        <strain evidence="2 3">XMNu-373</strain>
    </source>
</reference>
<dbReference type="PANTHER" id="PTHR43233">
    <property type="entry name" value="FAMILY N-ACETYLTRANSFERASE, PUTATIVE (AFU_ORTHOLOGUE AFUA_6G03350)-RELATED"/>
    <property type="match status" value="1"/>
</dbReference>
<proteinExistence type="predicted"/>
<name>A0A7K3MAH1_9ACTN</name>
<evidence type="ECO:0000313" key="2">
    <source>
        <dbReference type="EMBL" id="NDL60321.1"/>
    </source>
</evidence>